<feature type="domain" description="GAF" evidence="1">
    <location>
        <begin position="73"/>
        <end position="197"/>
    </location>
</feature>
<dbReference type="Pfam" id="PF02954">
    <property type="entry name" value="HTH_8"/>
    <property type="match status" value="1"/>
</dbReference>
<dbReference type="EMBL" id="ACYY01000010">
    <property type="protein sequence ID" value="EEW25279.1"/>
    <property type="molecule type" value="Genomic_DNA"/>
</dbReference>
<dbReference type="STRING" id="371731.Rsw2DRAFT_1809"/>
<dbReference type="Proteomes" id="UP000010121">
    <property type="component" value="Unassembled WGS sequence"/>
</dbReference>
<dbReference type="InterPro" id="IPR002197">
    <property type="entry name" value="HTH_Fis"/>
</dbReference>
<dbReference type="Gene3D" id="3.30.450.40">
    <property type="match status" value="1"/>
</dbReference>
<comment type="caution">
    <text evidence="3">The sequence shown here is derived from an EMBL/GenBank/DDBJ whole genome shotgun (WGS) entry which is preliminary data.</text>
</comment>
<feature type="domain" description="DNA binding HTH" evidence="2">
    <location>
        <begin position="273"/>
        <end position="311"/>
    </location>
</feature>
<dbReference type="SUPFAM" id="SSF55781">
    <property type="entry name" value="GAF domain-like"/>
    <property type="match status" value="1"/>
</dbReference>
<sequence>MRRAAGYTHSHVIAAAISGHAAARSPLVASWSRSARLHKLDPEKRIPPERMTAAELAQARERMEPMIRAAGPSLDRLFQAVGGVGCCVLLADRDGVPLDRRGAPVDDPTFEDWGLWTGTLWSEAQEGTNGIGTCLAEQRAVTIHRDQHFLARNTVLSCMTAPVYDPQGQLCGALDVSSCRADLTEAFAGLISHSVAEAARRIEAEAFRAAYGRARILLVPGADRAAGALLAVDSDDLVIGATRGARMLLGLSGDLAASPRPAADLLEQGGPETLDQAERAVLSRALARAGGNVSAAARALGISRATFHRKLGPTPRA</sequence>
<dbReference type="OrthoDB" id="9805953at2"/>
<dbReference type="GO" id="GO:0043565">
    <property type="term" value="F:sequence-specific DNA binding"/>
    <property type="evidence" value="ECO:0007669"/>
    <property type="project" value="InterPro"/>
</dbReference>
<name>C8S181_9RHOB</name>
<dbReference type="AlphaFoldDB" id="C8S181"/>
<organism evidence="3 4">
    <name type="scientific">Rhodobacter ferrooxidans</name>
    <dbReference type="NCBI Taxonomy" id="371731"/>
    <lineage>
        <taxon>Bacteria</taxon>
        <taxon>Pseudomonadati</taxon>
        <taxon>Pseudomonadota</taxon>
        <taxon>Alphaproteobacteria</taxon>
        <taxon>Rhodobacterales</taxon>
        <taxon>Rhodobacter group</taxon>
        <taxon>Rhodobacter</taxon>
    </lineage>
</organism>
<dbReference type="Pfam" id="PF01590">
    <property type="entry name" value="GAF"/>
    <property type="match status" value="1"/>
</dbReference>
<accession>C8S181</accession>
<dbReference type="eggNOG" id="COG3284">
    <property type="taxonomic scope" value="Bacteria"/>
</dbReference>
<gene>
    <name evidence="3" type="ORF">Rsw2DRAFT_1809</name>
</gene>
<keyword evidence="4" id="KW-1185">Reference proteome</keyword>
<evidence type="ECO:0000313" key="4">
    <source>
        <dbReference type="Proteomes" id="UP000010121"/>
    </source>
</evidence>
<protein>
    <submittedName>
        <fullName evidence="3">Transcriptional regulator, Fis family</fullName>
    </submittedName>
</protein>
<dbReference type="SUPFAM" id="SSF46689">
    <property type="entry name" value="Homeodomain-like"/>
    <property type="match status" value="1"/>
</dbReference>
<dbReference type="InterPro" id="IPR029016">
    <property type="entry name" value="GAF-like_dom_sf"/>
</dbReference>
<reference evidence="3 4" key="1">
    <citation type="submission" date="2009-08" db="EMBL/GenBank/DDBJ databases">
        <title>The draft genome of Rhodobacter sp. SW2.</title>
        <authorList>
            <consortium name="US DOE Joint Genome Institute (JGI-PGF)"/>
            <person name="Lucas S."/>
            <person name="Copeland A."/>
            <person name="Lapidus A."/>
            <person name="Glavina del Rio T."/>
            <person name="Tice H."/>
            <person name="Bruce D."/>
            <person name="Goodwin L."/>
            <person name="Pitluck S."/>
            <person name="Larimer F."/>
            <person name="Land M.L."/>
            <person name="Hauser L."/>
            <person name="Emerson D."/>
        </authorList>
    </citation>
    <scope>NUCLEOTIDE SEQUENCE [LARGE SCALE GENOMIC DNA]</scope>
    <source>
        <strain evidence="3 4">SW2</strain>
    </source>
</reference>
<evidence type="ECO:0000313" key="3">
    <source>
        <dbReference type="EMBL" id="EEW25279.1"/>
    </source>
</evidence>
<dbReference type="PRINTS" id="PR01590">
    <property type="entry name" value="HTHFIS"/>
</dbReference>
<evidence type="ECO:0000259" key="2">
    <source>
        <dbReference type="Pfam" id="PF02954"/>
    </source>
</evidence>
<proteinExistence type="predicted"/>
<evidence type="ECO:0000259" key="1">
    <source>
        <dbReference type="Pfam" id="PF01590"/>
    </source>
</evidence>
<dbReference type="Gene3D" id="1.10.10.60">
    <property type="entry name" value="Homeodomain-like"/>
    <property type="match status" value="1"/>
</dbReference>
<dbReference type="InterPro" id="IPR003018">
    <property type="entry name" value="GAF"/>
</dbReference>
<dbReference type="InterPro" id="IPR009057">
    <property type="entry name" value="Homeodomain-like_sf"/>
</dbReference>
<dbReference type="RefSeq" id="WP_008030205.1">
    <property type="nucleotide sequence ID" value="NZ_ACYY01000010.1"/>
</dbReference>